<evidence type="ECO:0000256" key="1">
    <source>
        <dbReference type="ARBA" id="ARBA00001974"/>
    </source>
</evidence>
<dbReference type="Gene3D" id="3.50.50.60">
    <property type="entry name" value="FAD/NAD(P)-binding domain"/>
    <property type="match status" value="1"/>
</dbReference>
<comment type="similarity">
    <text evidence="2">Belongs to the prenylcysteine oxidase family.</text>
</comment>
<keyword evidence="7" id="KW-0325">Glycoprotein</keyword>
<dbReference type="Pfam" id="PF07156">
    <property type="entry name" value="Prenylcys_lyase"/>
    <property type="match status" value="1"/>
</dbReference>
<dbReference type="Proteomes" id="UP001651158">
    <property type="component" value="Unassembled WGS sequence"/>
</dbReference>
<keyword evidence="8" id="KW-1133">Transmembrane helix</keyword>
<organism evidence="10 11">
    <name type="scientific">Taenia crassiceps</name>
    <dbReference type="NCBI Taxonomy" id="6207"/>
    <lineage>
        <taxon>Eukaryota</taxon>
        <taxon>Metazoa</taxon>
        <taxon>Spiralia</taxon>
        <taxon>Lophotrochozoa</taxon>
        <taxon>Platyhelminthes</taxon>
        <taxon>Cestoda</taxon>
        <taxon>Eucestoda</taxon>
        <taxon>Cyclophyllidea</taxon>
        <taxon>Taeniidae</taxon>
        <taxon>Taenia</taxon>
    </lineage>
</organism>
<protein>
    <submittedName>
        <fullName evidence="10">Prenylcysteine oxidase-like</fullName>
    </submittedName>
</protein>
<sequence>MDDQQRDAIKRVAVIGGGFSGCSTAYFLRLLLKKAVAITVFEKSDRLGGRVRSIGVKDGNELYETGGAIYTSNNKYMNMFVDQFGLTAQRHAPPDEALSLYSGRLRPCAFSSNPGPLFVNRLRFALLYGIDLVRFRVAITRHRRDFDQIYDLQKKGISFDSPIAMLGALSPAFLKMLKSTFESWLERHLKLSDRFCKDVVYGMVSNCYCSDLTLHAFAGMTAVSGFGTDFFSVVGGNERVAQKLCEAALQSNPPSIPRKVSLRTTVTKLSRGSKRRFLVTYENDGVERAEEFDFVVLAFPIHEKASAVPHTDGEIAKYLPPRIKYIEVDFTHFRGELEAMEFGLPAEKLRCGGSKGVTILPTYEGYEVEKSTLFKYLGRAWSTSAHDKDNTGTRVSCWSAFSLPQRTPDPGQQLLRYYAKTPATLINSSRWFAYPNFSVVQNDLMEAHGKFLLTDGLIYVNSLENLSSNMEMALIGGHNAALLVANSEDFKTANLRH</sequence>
<evidence type="ECO:0000256" key="2">
    <source>
        <dbReference type="ARBA" id="ARBA00009967"/>
    </source>
</evidence>
<keyword evidence="5" id="KW-0274">FAD</keyword>
<feature type="domain" description="Prenylcysteine lyase" evidence="9">
    <location>
        <begin position="118"/>
        <end position="487"/>
    </location>
</feature>
<keyword evidence="8" id="KW-0812">Transmembrane</keyword>
<dbReference type="InterPro" id="IPR010795">
    <property type="entry name" value="Prenylcys_lyase"/>
</dbReference>
<dbReference type="PROSITE" id="PS51257">
    <property type="entry name" value="PROKAR_LIPOPROTEIN"/>
    <property type="match status" value="1"/>
</dbReference>
<evidence type="ECO:0000259" key="9">
    <source>
        <dbReference type="Pfam" id="PF07156"/>
    </source>
</evidence>
<keyword evidence="3" id="KW-0285">Flavoprotein</keyword>
<dbReference type="Pfam" id="PF13450">
    <property type="entry name" value="NAD_binding_8"/>
    <property type="match status" value="1"/>
</dbReference>
<dbReference type="PANTHER" id="PTHR15944:SF0">
    <property type="entry name" value="PRENYLCYSTEINE LYASE DOMAIN-CONTAINING PROTEIN"/>
    <property type="match status" value="1"/>
</dbReference>
<name>A0ABR4QGS6_9CEST</name>
<keyword evidence="4" id="KW-0732">Signal</keyword>
<dbReference type="InterPro" id="IPR036188">
    <property type="entry name" value="FAD/NAD-bd_sf"/>
</dbReference>
<evidence type="ECO:0000313" key="11">
    <source>
        <dbReference type="Proteomes" id="UP001651158"/>
    </source>
</evidence>
<accession>A0ABR4QGS6</accession>
<comment type="caution">
    <text evidence="10">The sequence shown here is derived from an EMBL/GenBank/DDBJ whole genome shotgun (WGS) entry which is preliminary data.</text>
</comment>
<dbReference type="InterPro" id="IPR017046">
    <property type="entry name" value="Prenylcysteine_Oxase1"/>
</dbReference>
<evidence type="ECO:0000256" key="6">
    <source>
        <dbReference type="ARBA" id="ARBA00023002"/>
    </source>
</evidence>
<evidence type="ECO:0000256" key="3">
    <source>
        <dbReference type="ARBA" id="ARBA00022630"/>
    </source>
</evidence>
<evidence type="ECO:0000256" key="4">
    <source>
        <dbReference type="ARBA" id="ARBA00022729"/>
    </source>
</evidence>
<evidence type="ECO:0000256" key="5">
    <source>
        <dbReference type="ARBA" id="ARBA00022827"/>
    </source>
</evidence>
<dbReference type="EMBL" id="JAKROA010000003">
    <property type="protein sequence ID" value="KAL5108625.1"/>
    <property type="molecule type" value="Genomic_DNA"/>
</dbReference>
<dbReference type="PANTHER" id="PTHR15944">
    <property type="entry name" value="FARNESYLCYSTEINE LYASE"/>
    <property type="match status" value="1"/>
</dbReference>
<gene>
    <name evidence="10" type="ORF">TcWFU_002547</name>
</gene>
<dbReference type="SUPFAM" id="SSF51905">
    <property type="entry name" value="FAD/NAD(P)-binding domain"/>
    <property type="match status" value="1"/>
</dbReference>
<comment type="cofactor">
    <cofactor evidence="1">
        <name>FAD</name>
        <dbReference type="ChEBI" id="CHEBI:57692"/>
    </cofactor>
</comment>
<evidence type="ECO:0000256" key="8">
    <source>
        <dbReference type="SAM" id="Phobius"/>
    </source>
</evidence>
<proteinExistence type="inferred from homology"/>
<reference evidence="10 11" key="1">
    <citation type="journal article" date="2022" name="Front. Cell. Infect. Microbiol.">
        <title>The Genomes of Two Strains of Taenia crassiceps the Animal Model for the Study of Human Cysticercosis.</title>
        <authorList>
            <person name="Bobes R.J."/>
            <person name="Estrada K."/>
            <person name="Rios-Valencia D.G."/>
            <person name="Calderon-Gallegos A."/>
            <person name="de la Torre P."/>
            <person name="Carrero J.C."/>
            <person name="Sanchez-Flores A."/>
            <person name="Laclette J.P."/>
        </authorList>
    </citation>
    <scope>NUCLEOTIDE SEQUENCE [LARGE SCALE GENOMIC DNA]</scope>
    <source>
        <strain evidence="10">WFUcys</strain>
    </source>
</reference>
<evidence type="ECO:0000313" key="10">
    <source>
        <dbReference type="EMBL" id="KAL5108625.1"/>
    </source>
</evidence>
<keyword evidence="11" id="KW-1185">Reference proteome</keyword>
<evidence type="ECO:0000256" key="7">
    <source>
        <dbReference type="ARBA" id="ARBA00023180"/>
    </source>
</evidence>
<keyword evidence="6" id="KW-0560">Oxidoreductase</keyword>
<keyword evidence="8" id="KW-0472">Membrane</keyword>
<feature type="transmembrane region" description="Helical" evidence="8">
    <location>
        <begin position="12"/>
        <end position="32"/>
    </location>
</feature>